<proteinExistence type="inferred from homology"/>
<comment type="caution">
    <text evidence="5">The sequence shown here is derived from an EMBL/GenBank/DDBJ whole genome shotgun (WGS) entry which is preliminary data.</text>
</comment>
<dbReference type="SMART" id="SM00028">
    <property type="entry name" value="TPR"/>
    <property type="match status" value="9"/>
</dbReference>
<feature type="repeat" description="TPR" evidence="3">
    <location>
        <begin position="543"/>
        <end position="576"/>
    </location>
</feature>
<dbReference type="EMBL" id="JALJOT010000014">
    <property type="protein sequence ID" value="KAK9903510.1"/>
    <property type="molecule type" value="Genomic_DNA"/>
</dbReference>
<evidence type="ECO:0000256" key="2">
    <source>
        <dbReference type="ARBA" id="ARBA00038210"/>
    </source>
</evidence>
<feature type="repeat" description="TPR" evidence="3">
    <location>
        <begin position="645"/>
        <end position="678"/>
    </location>
</feature>
<protein>
    <recommendedName>
        <fullName evidence="7">TPR-like protein</fullName>
    </recommendedName>
</protein>
<dbReference type="Pfam" id="PF13432">
    <property type="entry name" value="TPR_16"/>
    <property type="match status" value="2"/>
</dbReference>
<organism evidence="5 6">
    <name type="scientific">Coccomyxa subellipsoidea</name>
    <dbReference type="NCBI Taxonomy" id="248742"/>
    <lineage>
        <taxon>Eukaryota</taxon>
        <taxon>Viridiplantae</taxon>
        <taxon>Chlorophyta</taxon>
        <taxon>core chlorophytes</taxon>
        <taxon>Trebouxiophyceae</taxon>
        <taxon>Trebouxiophyceae incertae sedis</taxon>
        <taxon>Coccomyxaceae</taxon>
        <taxon>Coccomyxa</taxon>
    </lineage>
</organism>
<feature type="repeat" description="TPR" evidence="3">
    <location>
        <begin position="475"/>
        <end position="508"/>
    </location>
</feature>
<dbReference type="Pfam" id="PF12895">
    <property type="entry name" value="ANAPC3"/>
    <property type="match status" value="1"/>
</dbReference>
<evidence type="ECO:0000313" key="6">
    <source>
        <dbReference type="Proteomes" id="UP001491310"/>
    </source>
</evidence>
<keyword evidence="6" id="KW-1185">Reference proteome</keyword>
<gene>
    <name evidence="5" type="ORF">WJX75_007632</name>
</gene>
<evidence type="ECO:0000256" key="3">
    <source>
        <dbReference type="PROSITE-ProRule" id="PRU00339"/>
    </source>
</evidence>
<accession>A0ABR2YEC6</accession>
<keyword evidence="1 3" id="KW-0802">TPR repeat</keyword>
<dbReference type="PANTHER" id="PTHR12558:SF13">
    <property type="entry name" value="CELL DIVISION CYCLE PROTEIN 27 HOMOLOG"/>
    <property type="match status" value="1"/>
</dbReference>
<feature type="repeat" description="TPR" evidence="3">
    <location>
        <begin position="611"/>
        <end position="644"/>
    </location>
</feature>
<feature type="compositionally biased region" description="Polar residues" evidence="4">
    <location>
        <begin position="244"/>
        <end position="268"/>
    </location>
</feature>
<feature type="repeat" description="TPR" evidence="3">
    <location>
        <begin position="114"/>
        <end position="147"/>
    </location>
</feature>
<feature type="repeat" description="TPR" evidence="3">
    <location>
        <begin position="713"/>
        <end position="746"/>
    </location>
</feature>
<feature type="repeat" description="TPR" evidence="3">
    <location>
        <begin position="577"/>
        <end position="610"/>
    </location>
</feature>
<sequence length="770" mass="84145">MGSDAAEPFCEMEGHMVACIHESLSLYLCENAQFVCERLVAAFPKQAHYYLLATCYFRSDQVHRAYHLLLGNCNDSQSRYLLAQCCLRLGKLNEAEQALNPDGDLQRSEVPHGAAGYYLLGKICALSNRHDTAVHYYAAALTLDPLMWCAYEELCNLGAEGKAAGLLNRGRDPESTGASPSGVSSSQAEAATPFTVQRASADSMSGWARNNEAAPCSAFNDPVSPIMPTQPPVLHNNAAYGFHGQQQNGLATPATGSSASFVTPSQMGSAGMMPPPVQRGGPGAPGRGGQPPSTGNDRGRSGGFPLGMGGSKLTGALRFTPGTAGTAARPAAHSSARNAPGQPPQMQARGRGQQARGGRPAERDKSPRQLEPSGRLFEGPATLARRSSRVAPAPTGEHLLAGTPGFSPPDTVMRSNGIEYTGVRTCGVGKSSNGRAAMLSLLQKLGEGYRHLCMYRCTEAVEAFARLPAAQYSTGWVLCCIGRAYYEMVDYPQAARVFEWARQVDPTRLQGMEVYSTVLWHLKREVDLAHLAQEVTAWDRRSPHAWTIMGNCFSLQKEHETALRFFQRALQLDPAFPYAYTLCGHEYFANEDFDRSKACYENAIRLDRRHYNAWYGIGQIEYRQEKFEMAAFNFKCALNLNSRSSVLRCNLGMALAKMGKPAEALAHMDEAITADPANPLARFERAGVLLAQERFVDALAELEALRDIAPREASVWFQMGKIYKRLERPDMALQHFCHALDLKPSSGDTNLIKAAIEKLRQPDDADEEEM</sequence>
<dbReference type="Pfam" id="PF00515">
    <property type="entry name" value="TPR_1"/>
    <property type="match status" value="1"/>
</dbReference>
<evidence type="ECO:0008006" key="7">
    <source>
        <dbReference type="Google" id="ProtNLM"/>
    </source>
</evidence>
<feature type="compositionally biased region" description="Low complexity" evidence="4">
    <location>
        <begin position="321"/>
        <end position="358"/>
    </location>
</feature>
<dbReference type="PANTHER" id="PTHR12558">
    <property type="entry name" value="CELL DIVISION CYCLE 16,23,27"/>
    <property type="match status" value="1"/>
</dbReference>
<feature type="region of interest" description="Disordered" evidence="4">
    <location>
        <begin position="244"/>
        <end position="410"/>
    </location>
</feature>
<dbReference type="Pfam" id="PF13181">
    <property type="entry name" value="TPR_8"/>
    <property type="match status" value="2"/>
</dbReference>
<feature type="compositionally biased region" description="Basic and acidic residues" evidence="4">
    <location>
        <begin position="359"/>
        <end position="368"/>
    </location>
</feature>
<comment type="similarity">
    <text evidence="2">Belongs to the APC3/CDC27 family.</text>
</comment>
<feature type="compositionally biased region" description="Gly residues" evidence="4">
    <location>
        <begin position="280"/>
        <end position="289"/>
    </location>
</feature>
<reference evidence="5 6" key="1">
    <citation type="journal article" date="2024" name="Nat. Commun.">
        <title>Phylogenomics reveals the evolutionary origins of lichenization in chlorophyte algae.</title>
        <authorList>
            <person name="Puginier C."/>
            <person name="Libourel C."/>
            <person name="Otte J."/>
            <person name="Skaloud P."/>
            <person name="Haon M."/>
            <person name="Grisel S."/>
            <person name="Petersen M."/>
            <person name="Berrin J.G."/>
            <person name="Delaux P.M."/>
            <person name="Dal Grande F."/>
            <person name="Keller J."/>
        </authorList>
    </citation>
    <scope>NUCLEOTIDE SEQUENCE [LARGE SCALE GENOMIC DNA]</scope>
    <source>
        <strain evidence="5 6">SAG 216-7</strain>
    </source>
</reference>
<evidence type="ECO:0000256" key="4">
    <source>
        <dbReference type="SAM" id="MobiDB-lite"/>
    </source>
</evidence>
<dbReference type="Gene3D" id="1.25.40.10">
    <property type="entry name" value="Tetratricopeptide repeat domain"/>
    <property type="match status" value="4"/>
</dbReference>
<feature type="region of interest" description="Disordered" evidence="4">
    <location>
        <begin position="168"/>
        <end position="197"/>
    </location>
</feature>
<dbReference type="Proteomes" id="UP001491310">
    <property type="component" value="Unassembled WGS sequence"/>
</dbReference>
<feature type="compositionally biased region" description="Low complexity" evidence="4">
    <location>
        <begin position="175"/>
        <end position="186"/>
    </location>
</feature>
<dbReference type="SUPFAM" id="SSF48452">
    <property type="entry name" value="TPR-like"/>
    <property type="match status" value="2"/>
</dbReference>
<dbReference type="PROSITE" id="PS50005">
    <property type="entry name" value="TPR"/>
    <property type="match status" value="7"/>
</dbReference>
<evidence type="ECO:0000313" key="5">
    <source>
        <dbReference type="EMBL" id="KAK9903510.1"/>
    </source>
</evidence>
<dbReference type="PROSITE" id="PS50293">
    <property type="entry name" value="TPR_REGION"/>
    <property type="match status" value="1"/>
</dbReference>
<name>A0ABR2YEC6_9CHLO</name>
<dbReference type="InterPro" id="IPR019734">
    <property type="entry name" value="TPR_rpt"/>
</dbReference>
<dbReference type="InterPro" id="IPR011990">
    <property type="entry name" value="TPR-like_helical_dom_sf"/>
</dbReference>
<feature type="compositionally biased region" description="Gly residues" evidence="4">
    <location>
        <begin position="301"/>
        <end position="312"/>
    </location>
</feature>
<evidence type="ECO:0000256" key="1">
    <source>
        <dbReference type="ARBA" id="ARBA00022803"/>
    </source>
</evidence>